<name>A0A9F2NR67_PYTBI</name>
<dbReference type="CTD" id="22891"/>
<accession>A0A9F2NR67</accession>
<evidence type="ECO:0000256" key="1">
    <source>
        <dbReference type="ARBA" id="ARBA00022553"/>
    </source>
</evidence>
<feature type="coiled-coil region" evidence="3">
    <location>
        <begin position="169"/>
        <end position="284"/>
    </location>
</feature>
<dbReference type="Proteomes" id="UP000695026">
    <property type="component" value="Unplaced"/>
</dbReference>
<dbReference type="Pfam" id="PF23165">
    <property type="entry name" value="zf-C2H2_FBX41"/>
    <property type="match status" value="1"/>
</dbReference>
<evidence type="ECO:0000256" key="4">
    <source>
        <dbReference type="SAM" id="MobiDB-lite"/>
    </source>
</evidence>
<organism evidence="6 7">
    <name type="scientific">Python bivittatus</name>
    <name type="common">Burmese python</name>
    <name type="synonym">Python molurus bivittatus</name>
    <dbReference type="NCBI Taxonomy" id="176946"/>
    <lineage>
        <taxon>Eukaryota</taxon>
        <taxon>Metazoa</taxon>
        <taxon>Chordata</taxon>
        <taxon>Craniata</taxon>
        <taxon>Vertebrata</taxon>
        <taxon>Euteleostomi</taxon>
        <taxon>Lepidosauria</taxon>
        <taxon>Squamata</taxon>
        <taxon>Bifurcata</taxon>
        <taxon>Unidentata</taxon>
        <taxon>Episquamata</taxon>
        <taxon>Toxicofera</taxon>
        <taxon>Serpentes</taxon>
        <taxon>Henophidia</taxon>
        <taxon>Pythonidae</taxon>
        <taxon>Python</taxon>
    </lineage>
</organism>
<evidence type="ECO:0000256" key="2">
    <source>
        <dbReference type="ARBA" id="ARBA00023054"/>
    </source>
</evidence>
<sequence>MQQNAFEESKSTWQESLENAGARMPFRCPRCGDHARFRSLSSLRAHLEYSHTFEDRSLRSTGGLFSPLKVGRGSSPQPQPQGTFGDGGSILKPRLSYLNFCEPEDPRPRRPLAGEAEWPADLGSSHASGESARDPAGKAMDSGTSFEAHVREKFNRMVEAVDKTIERRMETLSRQLSQKTAELLEVRAAYAQLSQKKQEVQRRERALNRQVDVAVEMIAVLQQRLTESEEELHRKEEEVVTFNHFLEEAAEKEVRGKARLERFIENLLQRVDQAEKQLEKYQNQQGSGDISEHLFTDLSSIKKPRCLWGYQHSFCSTPDPKPHSLQKGRVFLKKAKEDRISAHPVKWFYEPVDGSRDIWRPQKKADAGNNIVRKVNVKSKIGKKSKPLY</sequence>
<dbReference type="AlphaFoldDB" id="A0A9F2NR67"/>
<evidence type="ECO:0000313" key="6">
    <source>
        <dbReference type="Proteomes" id="UP000695026"/>
    </source>
</evidence>
<protein>
    <submittedName>
        <fullName evidence="7">Protein ZNF365 isoform X2</fullName>
    </submittedName>
</protein>
<dbReference type="OrthoDB" id="271433at2759"/>
<dbReference type="PANTHER" id="PTHR15739">
    <property type="entry name" value="ZINC FINGER PROTEIN"/>
    <property type="match status" value="1"/>
</dbReference>
<evidence type="ECO:0000313" key="7">
    <source>
        <dbReference type="RefSeq" id="XP_007429063.1"/>
    </source>
</evidence>
<evidence type="ECO:0000256" key="3">
    <source>
        <dbReference type="SAM" id="Coils"/>
    </source>
</evidence>
<feature type="region of interest" description="Disordered" evidence="4">
    <location>
        <begin position="64"/>
        <end position="142"/>
    </location>
</feature>
<keyword evidence="1" id="KW-0597">Phosphoprotein</keyword>
<dbReference type="RefSeq" id="XP_007429063.1">
    <property type="nucleotide sequence ID" value="XM_007429001.3"/>
</dbReference>
<dbReference type="GO" id="GO:0010569">
    <property type="term" value="P:regulation of double-strand break repair via homologous recombination"/>
    <property type="evidence" value="ECO:0007669"/>
    <property type="project" value="TreeGrafter"/>
</dbReference>
<reference evidence="7" key="1">
    <citation type="submission" date="2025-08" db="UniProtKB">
        <authorList>
            <consortium name="RefSeq"/>
        </authorList>
    </citation>
    <scope>IDENTIFICATION</scope>
    <source>
        <tissue evidence="7">Liver</tissue>
    </source>
</reference>
<evidence type="ECO:0000259" key="5">
    <source>
        <dbReference type="Pfam" id="PF23165"/>
    </source>
</evidence>
<keyword evidence="2 3" id="KW-0175">Coiled coil</keyword>
<dbReference type="GO" id="GO:0110026">
    <property type="term" value="P:regulation of DNA strand resection involved in replication fork processing"/>
    <property type="evidence" value="ECO:0007669"/>
    <property type="project" value="TreeGrafter"/>
</dbReference>
<proteinExistence type="predicted"/>
<dbReference type="KEGG" id="pbi:103053445"/>
<dbReference type="GO" id="GO:0000723">
    <property type="term" value="P:telomere maintenance"/>
    <property type="evidence" value="ECO:0007669"/>
    <property type="project" value="TreeGrafter"/>
</dbReference>
<dbReference type="InterPro" id="IPR052283">
    <property type="entry name" value="GenomicStab_NeuMorph_Reg"/>
</dbReference>
<dbReference type="GO" id="GO:0010975">
    <property type="term" value="P:regulation of neuron projection development"/>
    <property type="evidence" value="ECO:0007669"/>
    <property type="project" value="TreeGrafter"/>
</dbReference>
<dbReference type="InterPro" id="IPR057038">
    <property type="entry name" value="FBX41/ZN365_Znf-C2H2"/>
</dbReference>
<dbReference type="GeneID" id="103053445"/>
<dbReference type="PANTHER" id="PTHR15739:SF2">
    <property type="entry name" value="PROTEIN ZNF365"/>
    <property type="match status" value="1"/>
</dbReference>
<keyword evidence="6" id="KW-1185">Reference proteome</keyword>
<gene>
    <name evidence="7" type="primary">ZNF365</name>
</gene>
<feature type="domain" description="FBX41/ZN365 C2H2-type zinc finger" evidence="5">
    <location>
        <begin position="24"/>
        <end position="53"/>
    </location>
</feature>